<evidence type="ECO:0000313" key="2">
    <source>
        <dbReference type="EMBL" id="PTH80066.1"/>
    </source>
</evidence>
<dbReference type="InterPro" id="IPR001932">
    <property type="entry name" value="PPM-type_phosphatase-like_dom"/>
</dbReference>
<dbReference type="AlphaFoldDB" id="A0A2T4MZV8"/>
<dbReference type="InterPro" id="IPR036457">
    <property type="entry name" value="PPM-type-like_dom_sf"/>
</dbReference>
<dbReference type="SUPFAM" id="SSF81606">
    <property type="entry name" value="PP2C-like"/>
    <property type="match status" value="1"/>
</dbReference>
<reference evidence="2 3" key="1">
    <citation type="submission" date="2018-03" db="EMBL/GenBank/DDBJ databases">
        <title>Aeromonas veronii whole genome sequencing and analysis.</title>
        <authorList>
            <person name="Xie H."/>
            <person name="Liu T."/>
            <person name="Wang K."/>
        </authorList>
    </citation>
    <scope>NUCLEOTIDE SEQUENCE [LARGE SCALE GENOMIC DNA]</scope>
    <source>
        <strain evidence="2 3">XH.VA.1</strain>
    </source>
</reference>
<name>A0A2T4MZV8_AERVE</name>
<evidence type="ECO:0000313" key="3">
    <source>
        <dbReference type="Proteomes" id="UP000241986"/>
    </source>
</evidence>
<gene>
    <name evidence="2" type="ORF">DAA48_16000</name>
</gene>
<sequence length="284" mass="31579">MRSSETYLMEINADGLFLKGDQHHVCEDYALFSKNEALSFAMISDGCSGSQHTSVGARLIAHACRTVLLGMEAYELSHISHADLGKKIISKAAEAAALIHDRTDILDATLICAFADKVNQRVIVMVYGDGSVTWKDKSGSVKHMCVDYPSEYPRYLSYLLDEERNKILLQKSPNGMNQTWLTSGEEPEVINMDIEQPTFVVIPMEDLQWVMVSSDGLDTFFDSVAGRGLSKNAVLAELSSVKGLHGEFINRRVNRMVKQFQKNGIYHGDDLSVAGLSFCEEEKQ</sequence>
<proteinExistence type="predicted"/>
<protein>
    <recommendedName>
        <fullName evidence="1">PPM-type phosphatase domain-containing protein</fullName>
    </recommendedName>
</protein>
<accession>A0A2T4MZV8</accession>
<comment type="caution">
    <text evidence="2">The sequence shown here is derived from an EMBL/GenBank/DDBJ whole genome shotgun (WGS) entry which is preliminary data.</text>
</comment>
<evidence type="ECO:0000259" key="1">
    <source>
        <dbReference type="Pfam" id="PF13672"/>
    </source>
</evidence>
<feature type="domain" description="PPM-type phosphatase" evidence="1">
    <location>
        <begin position="24"/>
        <end position="221"/>
    </location>
</feature>
<dbReference type="EMBL" id="PZKL01000037">
    <property type="protein sequence ID" value="PTH80066.1"/>
    <property type="molecule type" value="Genomic_DNA"/>
</dbReference>
<organism evidence="2 3">
    <name type="scientific">Aeromonas veronii</name>
    <dbReference type="NCBI Taxonomy" id="654"/>
    <lineage>
        <taxon>Bacteria</taxon>
        <taxon>Pseudomonadati</taxon>
        <taxon>Pseudomonadota</taxon>
        <taxon>Gammaproteobacteria</taxon>
        <taxon>Aeromonadales</taxon>
        <taxon>Aeromonadaceae</taxon>
        <taxon>Aeromonas</taxon>
    </lineage>
</organism>
<dbReference type="Gene3D" id="3.60.40.10">
    <property type="entry name" value="PPM-type phosphatase domain"/>
    <property type="match status" value="1"/>
</dbReference>
<dbReference type="Proteomes" id="UP000241986">
    <property type="component" value="Unassembled WGS sequence"/>
</dbReference>
<dbReference type="Pfam" id="PF13672">
    <property type="entry name" value="PP2C_2"/>
    <property type="match status" value="1"/>
</dbReference>